<dbReference type="KEGG" id="sle:sle_03430"/>
<reference evidence="2 3" key="1">
    <citation type="submission" date="2015-02" db="EMBL/GenBank/DDBJ databases">
        <authorList>
            <person name="Gomez-Escribano P.J."/>
        </authorList>
    </citation>
    <scope>NUCLEOTIDE SEQUENCE [LARGE SCALE GENOMIC DNA]</scope>
    <source>
        <strain evidence="3">C34 (DSM 42122 / NRRL B-24963)</strain>
    </source>
</reference>
<feature type="region of interest" description="Disordered" evidence="1">
    <location>
        <begin position="266"/>
        <end position="369"/>
    </location>
</feature>
<evidence type="ECO:0000313" key="2">
    <source>
        <dbReference type="EMBL" id="CQR59805.1"/>
    </source>
</evidence>
<sequence>MLEKKRNPPGAGLARKSRHAVPSRSRSLRQAAREHGKGGGPGPWTPERRQRVGWAGGAVYGAARAGARRIPGPPPPGPAASRTGPPGSAVARAGSPGPAASRTRRRPDRSSQIPGPGHPIPPSPRAGPPGPAGLRDRGAGVRPPPGRGPCVPGRLPDTDRRMVRGTSPAACTGPRPPGCPCPMSCAGPSRHGLGPRAPPGRAGLSPTRRTRQALPPACRTLRARPPGAGRRGGLSLSRGSFSVRAGVVGVRSGARRGERAVGRACTAARAAQSRRPHRPLPLLPSSPLRGWVRVRPPPCSAAAGEHAPAPGGRGGEGGGQLVAASRSVTLSGTVAMASGPAMRMERCSRRSAADGSRPSSRTRVERSPW</sequence>
<protein>
    <submittedName>
        <fullName evidence="2">Uncharacterized protein</fullName>
    </submittedName>
</protein>
<feature type="region of interest" description="Disordered" evidence="1">
    <location>
        <begin position="1"/>
        <end position="178"/>
    </location>
</feature>
<proteinExistence type="predicted"/>
<feature type="compositionally biased region" description="Low complexity" evidence="1">
    <location>
        <begin position="301"/>
        <end position="310"/>
    </location>
</feature>
<organism evidence="2 3">
    <name type="scientific">Streptomyces leeuwenhoekii</name>
    <dbReference type="NCBI Taxonomy" id="1437453"/>
    <lineage>
        <taxon>Bacteria</taxon>
        <taxon>Bacillati</taxon>
        <taxon>Actinomycetota</taxon>
        <taxon>Actinomycetes</taxon>
        <taxon>Kitasatosporales</taxon>
        <taxon>Streptomycetaceae</taxon>
        <taxon>Streptomyces</taxon>
    </lineage>
</organism>
<dbReference type="Proteomes" id="UP000035016">
    <property type="component" value="Chromosome Chromosome"/>
</dbReference>
<feature type="compositionally biased region" description="Gly residues" evidence="1">
    <location>
        <begin position="311"/>
        <end position="320"/>
    </location>
</feature>
<dbReference type="EMBL" id="LN831790">
    <property type="protein sequence ID" value="CQR59805.1"/>
    <property type="molecule type" value="Genomic_DNA"/>
</dbReference>
<name>A0A0F7VLP9_STRLW</name>
<feature type="compositionally biased region" description="Pro residues" evidence="1">
    <location>
        <begin position="116"/>
        <end position="131"/>
    </location>
</feature>
<evidence type="ECO:0000313" key="3">
    <source>
        <dbReference type="Proteomes" id="UP000035016"/>
    </source>
</evidence>
<feature type="compositionally biased region" description="Low complexity" evidence="1">
    <location>
        <begin position="60"/>
        <end position="70"/>
    </location>
</feature>
<evidence type="ECO:0000256" key="1">
    <source>
        <dbReference type="SAM" id="MobiDB-lite"/>
    </source>
</evidence>
<accession>A0A0F7VLP9</accession>
<feature type="compositionally biased region" description="Basic and acidic residues" evidence="1">
    <location>
        <begin position="343"/>
        <end position="352"/>
    </location>
</feature>
<gene>
    <name evidence="2" type="primary">sle_03430</name>
</gene>
<dbReference type="AlphaFoldDB" id="A0A0F7VLP9"/>